<dbReference type="InterPro" id="IPR013749">
    <property type="entry name" value="PM/HMP-P_kinase-1"/>
</dbReference>
<keyword evidence="2 7" id="KW-0808">Transferase</keyword>
<dbReference type="Gene3D" id="3.40.1190.20">
    <property type="match status" value="1"/>
</dbReference>
<evidence type="ECO:0000256" key="1">
    <source>
        <dbReference type="ARBA" id="ARBA00012104"/>
    </source>
</evidence>
<keyword evidence="5" id="KW-0067">ATP-binding</keyword>
<evidence type="ECO:0000256" key="3">
    <source>
        <dbReference type="ARBA" id="ARBA00022741"/>
    </source>
</evidence>
<reference evidence="7 8" key="1">
    <citation type="submission" date="2023-05" db="EMBL/GenBank/DDBJ databases">
        <title>Corynebacterium suedekumii sp. nov. and Corynebacterium breve sp. nov. isolated from raw cow's milk.</title>
        <authorList>
            <person name="Baer M.K."/>
            <person name="Mehl L."/>
            <person name="Hellmuth R."/>
            <person name="Marke G."/>
            <person name="Lipski A."/>
        </authorList>
    </citation>
    <scope>NUCLEOTIDE SEQUENCE [LARGE SCALE GENOMIC DNA]</scope>
    <source>
        <strain evidence="7 8">R4</strain>
    </source>
</reference>
<keyword evidence="4 7" id="KW-0418">Kinase</keyword>
<name>A0ABY8VFN4_9CORY</name>
<dbReference type="PANTHER" id="PTHR10534:SF2">
    <property type="entry name" value="PYRIDOXAL KINASE"/>
    <property type="match status" value="1"/>
</dbReference>
<evidence type="ECO:0000256" key="2">
    <source>
        <dbReference type="ARBA" id="ARBA00022679"/>
    </source>
</evidence>
<keyword evidence="8" id="KW-1185">Reference proteome</keyword>
<evidence type="ECO:0000313" key="7">
    <source>
        <dbReference type="EMBL" id="WIM67083.1"/>
    </source>
</evidence>
<dbReference type="EMBL" id="CP126969">
    <property type="protein sequence ID" value="WIM67083.1"/>
    <property type="molecule type" value="Genomic_DNA"/>
</dbReference>
<evidence type="ECO:0000256" key="4">
    <source>
        <dbReference type="ARBA" id="ARBA00022777"/>
    </source>
</evidence>
<gene>
    <name evidence="7" type="ORF">QP027_08085</name>
</gene>
<evidence type="ECO:0000259" key="6">
    <source>
        <dbReference type="Pfam" id="PF08543"/>
    </source>
</evidence>
<proteinExistence type="predicted"/>
<sequence length="184" mass="19869">MIVTTAEQVKASNPDAVYICDPVIGNEEVGSFVMPKIPEVLRERIIPVADIITPNQWELRLLSGRRLSSISETIDAARSLNDRCIVTSCEAEPGRIGNLAGWPEEAWYVETPRLKGKTVGTGDLAAAIVAATHREGPKAALEHMAGTLYDMVYATVSAGLPEMPLIAEQELIVTPRSSFGAVRV</sequence>
<dbReference type="InterPro" id="IPR004625">
    <property type="entry name" value="PyrdxlKinase"/>
</dbReference>
<keyword evidence="3" id="KW-0547">Nucleotide-binding</keyword>
<dbReference type="InterPro" id="IPR029056">
    <property type="entry name" value="Ribokinase-like"/>
</dbReference>
<organism evidence="7 8">
    <name type="scientific">Corynebacterium breve</name>
    <dbReference type="NCBI Taxonomy" id="3049799"/>
    <lineage>
        <taxon>Bacteria</taxon>
        <taxon>Bacillati</taxon>
        <taxon>Actinomycetota</taxon>
        <taxon>Actinomycetes</taxon>
        <taxon>Mycobacteriales</taxon>
        <taxon>Corynebacteriaceae</taxon>
        <taxon>Corynebacterium</taxon>
    </lineage>
</organism>
<protein>
    <recommendedName>
        <fullName evidence="1">pyridoxal kinase</fullName>
        <ecNumber evidence="1">2.7.1.35</ecNumber>
    </recommendedName>
</protein>
<evidence type="ECO:0000313" key="8">
    <source>
        <dbReference type="Proteomes" id="UP001225598"/>
    </source>
</evidence>
<dbReference type="EC" id="2.7.1.35" evidence="1"/>
<dbReference type="Pfam" id="PF08543">
    <property type="entry name" value="Phos_pyr_kin"/>
    <property type="match status" value="1"/>
</dbReference>
<dbReference type="GO" id="GO:0008972">
    <property type="term" value="F:phosphomethylpyrimidine kinase activity"/>
    <property type="evidence" value="ECO:0007669"/>
    <property type="project" value="UniProtKB-EC"/>
</dbReference>
<dbReference type="RefSeq" id="WP_284823917.1">
    <property type="nucleotide sequence ID" value="NZ_CP126969.1"/>
</dbReference>
<dbReference type="Proteomes" id="UP001225598">
    <property type="component" value="Chromosome"/>
</dbReference>
<accession>A0ABY8VFN4</accession>
<dbReference type="SUPFAM" id="SSF53613">
    <property type="entry name" value="Ribokinase-like"/>
    <property type="match status" value="1"/>
</dbReference>
<feature type="domain" description="Pyridoxamine kinase/Phosphomethylpyrimidine kinase" evidence="6">
    <location>
        <begin position="4"/>
        <end position="136"/>
    </location>
</feature>
<dbReference type="PANTHER" id="PTHR10534">
    <property type="entry name" value="PYRIDOXAL KINASE"/>
    <property type="match status" value="1"/>
</dbReference>
<evidence type="ECO:0000256" key="5">
    <source>
        <dbReference type="ARBA" id="ARBA00022840"/>
    </source>
</evidence>
<dbReference type="GO" id="GO:0008902">
    <property type="term" value="F:hydroxymethylpyrimidine kinase activity"/>
    <property type="evidence" value="ECO:0007669"/>
    <property type="project" value="UniProtKB-EC"/>
</dbReference>